<dbReference type="AlphaFoldDB" id="A0A4C1UF95"/>
<comment type="caution">
    <text evidence="2">The sequence shown here is derived from an EMBL/GenBank/DDBJ whole genome shotgun (WGS) entry which is preliminary data.</text>
</comment>
<accession>A0A4C1UF95</accession>
<dbReference type="Proteomes" id="UP000299102">
    <property type="component" value="Unassembled WGS sequence"/>
</dbReference>
<dbReference type="EMBL" id="BGZK01000169">
    <property type="protein sequence ID" value="GBP25068.1"/>
    <property type="molecule type" value="Genomic_DNA"/>
</dbReference>
<evidence type="ECO:0000313" key="2">
    <source>
        <dbReference type="EMBL" id="GBP25068.1"/>
    </source>
</evidence>
<dbReference type="GO" id="GO:0071897">
    <property type="term" value="P:DNA biosynthetic process"/>
    <property type="evidence" value="ECO:0007669"/>
    <property type="project" value="UniProtKB-ARBA"/>
</dbReference>
<organism evidence="2 3">
    <name type="scientific">Eumeta variegata</name>
    <name type="common">Bagworm moth</name>
    <name type="synonym">Eumeta japonica</name>
    <dbReference type="NCBI Taxonomy" id="151549"/>
    <lineage>
        <taxon>Eukaryota</taxon>
        <taxon>Metazoa</taxon>
        <taxon>Ecdysozoa</taxon>
        <taxon>Arthropoda</taxon>
        <taxon>Hexapoda</taxon>
        <taxon>Insecta</taxon>
        <taxon>Pterygota</taxon>
        <taxon>Neoptera</taxon>
        <taxon>Endopterygota</taxon>
        <taxon>Lepidoptera</taxon>
        <taxon>Glossata</taxon>
        <taxon>Ditrysia</taxon>
        <taxon>Tineoidea</taxon>
        <taxon>Psychidae</taxon>
        <taxon>Oiketicinae</taxon>
        <taxon>Eumeta</taxon>
    </lineage>
</organism>
<name>A0A4C1UF95_EUMVA</name>
<proteinExistence type="predicted"/>
<dbReference type="PROSITE" id="PS50878">
    <property type="entry name" value="RT_POL"/>
    <property type="match status" value="1"/>
</dbReference>
<keyword evidence="3" id="KW-1185">Reference proteome</keyword>
<dbReference type="OrthoDB" id="8196546at2759"/>
<dbReference type="SUPFAM" id="SSF56672">
    <property type="entry name" value="DNA/RNA polymerases"/>
    <property type="match status" value="1"/>
</dbReference>
<protein>
    <recommendedName>
        <fullName evidence="1">Reverse transcriptase domain-containing protein</fullName>
    </recommendedName>
</protein>
<feature type="domain" description="Reverse transcriptase" evidence="1">
    <location>
        <begin position="1"/>
        <end position="63"/>
    </location>
</feature>
<dbReference type="InterPro" id="IPR000477">
    <property type="entry name" value="RT_dom"/>
</dbReference>
<gene>
    <name evidence="2" type="ORF">EVAR_19548_1</name>
</gene>
<reference evidence="2 3" key="1">
    <citation type="journal article" date="2019" name="Commun. Biol.">
        <title>The bagworm genome reveals a unique fibroin gene that provides high tensile strength.</title>
        <authorList>
            <person name="Kono N."/>
            <person name="Nakamura H."/>
            <person name="Ohtoshi R."/>
            <person name="Tomita M."/>
            <person name="Numata K."/>
            <person name="Arakawa K."/>
        </authorList>
    </citation>
    <scope>NUCLEOTIDE SEQUENCE [LARGE SCALE GENOMIC DNA]</scope>
</reference>
<sequence length="99" mass="11152">MNELSAKCSSYADDQLVIAPSARELQAIISKIKESVKKRGMEVNDSKTNTKGEINSTFQELSVEWTPCECCESHFDRLASSKVVRCRKSDFQNSVECKK</sequence>
<evidence type="ECO:0000259" key="1">
    <source>
        <dbReference type="PROSITE" id="PS50878"/>
    </source>
</evidence>
<evidence type="ECO:0000313" key="3">
    <source>
        <dbReference type="Proteomes" id="UP000299102"/>
    </source>
</evidence>
<dbReference type="InterPro" id="IPR043502">
    <property type="entry name" value="DNA/RNA_pol_sf"/>
</dbReference>
<dbReference type="Pfam" id="PF00078">
    <property type="entry name" value="RVT_1"/>
    <property type="match status" value="1"/>
</dbReference>